<dbReference type="AlphaFoldDB" id="A0A6G7B9L3"/>
<reference evidence="1 2" key="1">
    <citation type="submission" date="2020-02" db="EMBL/GenBank/DDBJ databases">
        <title>Complete genome sequences of six Lactobacillus iners strains isolated from the human vagina.</title>
        <authorList>
            <person name="France M.T."/>
            <person name="Rutt L."/>
            <person name="Narina S."/>
            <person name="Arbaugh S."/>
            <person name="Humphrys M.S."/>
            <person name="Ma B."/>
            <person name="Hayward M.R."/>
            <person name="Relman D."/>
            <person name="Kwon D.S."/>
            <person name="Ravel J."/>
        </authorList>
    </citation>
    <scope>NUCLEOTIDE SEQUENCE [LARGE SCALE GENOMIC DNA]</scope>
    <source>
        <strain evidence="1 2">C0210C1</strain>
    </source>
</reference>
<gene>
    <name evidence="1" type="ORF">G6Z83_05610</name>
</gene>
<evidence type="ECO:0000313" key="2">
    <source>
        <dbReference type="Proteomes" id="UP000501676"/>
    </source>
</evidence>
<dbReference type="EMBL" id="CP049228">
    <property type="protein sequence ID" value="QIH24147.1"/>
    <property type="molecule type" value="Genomic_DNA"/>
</dbReference>
<proteinExistence type="predicted"/>
<dbReference type="SUPFAM" id="SSF54611">
    <property type="entry name" value="SecB-like"/>
    <property type="match status" value="1"/>
</dbReference>
<dbReference type="InterPro" id="IPR009530">
    <property type="entry name" value="DUF1149"/>
</dbReference>
<sequence length="135" mass="15515">MKFKKMTPVTTEHFHFDVNEEEKVKNEVNVSLRQVYHQPEGQEADEGKDGKYFQLAVIFDVAPAPGEFSVSGLITQIVQFVDYFGDGTDLNPADYQLVSRPLVEEIETLIYQLTQVIFDEPLNITFKSNFDQLKH</sequence>
<accession>A0A6G7B9L3</accession>
<name>A0A6G7B9L3_9LACO</name>
<dbReference type="Pfam" id="PF06619">
    <property type="entry name" value="DUF1149"/>
    <property type="match status" value="1"/>
</dbReference>
<dbReference type="Proteomes" id="UP000501676">
    <property type="component" value="Chromosome"/>
</dbReference>
<dbReference type="InterPro" id="IPR035958">
    <property type="entry name" value="SecB-like_sf"/>
</dbReference>
<organism evidence="1 2">
    <name type="scientific">Lactobacillus iners</name>
    <dbReference type="NCBI Taxonomy" id="147802"/>
    <lineage>
        <taxon>Bacteria</taxon>
        <taxon>Bacillati</taxon>
        <taxon>Bacillota</taxon>
        <taxon>Bacilli</taxon>
        <taxon>Lactobacillales</taxon>
        <taxon>Lactobacillaceae</taxon>
        <taxon>Lactobacillus</taxon>
    </lineage>
</organism>
<dbReference type="Gene3D" id="3.10.420.10">
    <property type="entry name" value="SecB-like"/>
    <property type="match status" value="1"/>
</dbReference>
<protein>
    <submittedName>
        <fullName evidence="1">DUF1149 family protein</fullName>
    </submittedName>
</protein>
<dbReference type="RefSeq" id="WP_006732724.1">
    <property type="nucleotide sequence ID" value="NZ_CABKQA010000001.1"/>
</dbReference>
<evidence type="ECO:0000313" key="1">
    <source>
        <dbReference type="EMBL" id="QIH24147.1"/>
    </source>
</evidence>